<sequence length="74" mass="8207">MPVIDENLCLIQFLERMNKEVNSAEGTPNGVKGHVAHKGTLSVTQESECFFWGAAKNIEVLPSRPEQYPGNFSD</sequence>
<accession>A0ABR1AHA2</accession>
<name>A0ABR1AHA2_POLSC</name>
<dbReference type="EMBL" id="JAWJWF010000049">
    <property type="protein sequence ID" value="KAK6619351.1"/>
    <property type="molecule type" value="Genomic_DNA"/>
</dbReference>
<evidence type="ECO:0000313" key="2">
    <source>
        <dbReference type="Proteomes" id="UP001359485"/>
    </source>
</evidence>
<organism evidence="1 2">
    <name type="scientific">Polyplax serrata</name>
    <name type="common">Common mouse louse</name>
    <dbReference type="NCBI Taxonomy" id="468196"/>
    <lineage>
        <taxon>Eukaryota</taxon>
        <taxon>Metazoa</taxon>
        <taxon>Ecdysozoa</taxon>
        <taxon>Arthropoda</taxon>
        <taxon>Hexapoda</taxon>
        <taxon>Insecta</taxon>
        <taxon>Pterygota</taxon>
        <taxon>Neoptera</taxon>
        <taxon>Paraneoptera</taxon>
        <taxon>Psocodea</taxon>
        <taxon>Troctomorpha</taxon>
        <taxon>Phthiraptera</taxon>
        <taxon>Anoplura</taxon>
        <taxon>Polyplacidae</taxon>
        <taxon>Polyplax</taxon>
    </lineage>
</organism>
<evidence type="ECO:0000313" key="1">
    <source>
        <dbReference type="EMBL" id="KAK6619351.1"/>
    </source>
</evidence>
<dbReference type="Proteomes" id="UP001359485">
    <property type="component" value="Unassembled WGS sequence"/>
</dbReference>
<keyword evidence="2" id="KW-1185">Reference proteome</keyword>
<protein>
    <submittedName>
        <fullName evidence="1">Uncharacterized protein</fullName>
    </submittedName>
</protein>
<reference evidence="1 2" key="1">
    <citation type="submission" date="2023-09" db="EMBL/GenBank/DDBJ databases">
        <title>Genomes of two closely related lineages of the louse Polyplax serrata with different host specificities.</title>
        <authorList>
            <person name="Martinu J."/>
            <person name="Tarabai H."/>
            <person name="Stefka J."/>
            <person name="Hypsa V."/>
        </authorList>
    </citation>
    <scope>NUCLEOTIDE SEQUENCE [LARGE SCALE GENOMIC DNA]</scope>
    <source>
        <strain evidence="1">98ZLc_SE</strain>
    </source>
</reference>
<proteinExistence type="predicted"/>
<comment type="caution">
    <text evidence="1">The sequence shown here is derived from an EMBL/GenBank/DDBJ whole genome shotgun (WGS) entry which is preliminary data.</text>
</comment>
<gene>
    <name evidence="1" type="ORF">RUM44_003733</name>
</gene>